<dbReference type="GO" id="GO:0005789">
    <property type="term" value="C:endoplasmic reticulum membrane"/>
    <property type="evidence" value="ECO:0007669"/>
    <property type="project" value="UniProtKB-SubCell"/>
</dbReference>
<evidence type="ECO:0000256" key="2">
    <source>
        <dbReference type="ARBA" id="ARBA00004648"/>
    </source>
</evidence>
<dbReference type="EC" id="2.4.2.26" evidence="6"/>
<evidence type="ECO:0000256" key="6">
    <source>
        <dbReference type="ARBA" id="ARBA00011972"/>
    </source>
</evidence>
<keyword evidence="12" id="KW-0735">Signal-anchor</keyword>
<dbReference type="InterPro" id="IPR003406">
    <property type="entry name" value="Glyco_trans_14"/>
</dbReference>
<evidence type="ECO:0000256" key="5">
    <source>
        <dbReference type="ARBA" id="ARBA00010195"/>
    </source>
</evidence>
<evidence type="ECO:0000256" key="8">
    <source>
        <dbReference type="ARBA" id="ARBA00022679"/>
    </source>
</evidence>
<feature type="non-terminal residue" evidence="20">
    <location>
        <position position="1312"/>
    </location>
</feature>
<keyword evidence="14" id="KW-0333">Golgi apparatus</keyword>
<keyword evidence="10" id="KW-0479">Metal-binding</keyword>
<comment type="pathway">
    <text evidence="3">Glycan metabolism; chondroitin sulfate biosynthesis.</text>
</comment>
<organism evidence="20">
    <name type="scientific">Cyprideis torosa</name>
    <dbReference type="NCBI Taxonomy" id="163714"/>
    <lineage>
        <taxon>Eukaryota</taxon>
        <taxon>Metazoa</taxon>
        <taxon>Ecdysozoa</taxon>
        <taxon>Arthropoda</taxon>
        <taxon>Crustacea</taxon>
        <taxon>Oligostraca</taxon>
        <taxon>Ostracoda</taxon>
        <taxon>Podocopa</taxon>
        <taxon>Podocopida</taxon>
        <taxon>Cytherocopina</taxon>
        <taxon>Cytheroidea</taxon>
        <taxon>Cytherideidae</taxon>
        <taxon>Cyprideis</taxon>
    </lineage>
</organism>
<dbReference type="EMBL" id="OB663046">
    <property type="protein sequence ID" value="CAD7230901.1"/>
    <property type="molecule type" value="Genomic_DNA"/>
</dbReference>
<evidence type="ECO:0000256" key="13">
    <source>
        <dbReference type="ARBA" id="ARBA00022989"/>
    </source>
</evidence>
<keyword evidence="11" id="KW-0256">Endoplasmic reticulum</keyword>
<dbReference type="Pfam" id="PF02485">
    <property type="entry name" value="Branch"/>
    <property type="match status" value="1"/>
</dbReference>
<comment type="similarity">
    <text evidence="5">Belongs to the glycosyltransferase 14 family. XylT subfamily.</text>
</comment>
<evidence type="ECO:0000256" key="12">
    <source>
        <dbReference type="ARBA" id="ARBA00022968"/>
    </source>
</evidence>
<dbReference type="GO" id="GO:0046872">
    <property type="term" value="F:metal ion binding"/>
    <property type="evidence" value="ECO:0007669"/>
    <property type="project" value="UniProtKB-KW"/>
</dbReference>
<keyword evidence="7" id="KW-0328">Glycosyltransferase</keyword>
<evidence type="ECO:0000256" key="14">
    <source>
        <dbReference type="ARBA" id="ARBA00023034"/>
    </source>
</evidence>
<dbReference type="InterPro" id="IPR002889">
    <property type="entry name" value="WSC_carb-bd"/>
</dbReference>
<protein>
    <recommendedName>
        <fullName evidence="6">protein xylosyltransferase</fullName>
        <ecNumber evidence="6">2.4.2.26</ecNumber>
    </recommendedName>
    <alternativeName>
        <fullName evidence="18">Peptide O-xylosyltransferase</fullName>
    </alternativeName>
</protein>
<dbReference type="InterPro" id="IPR011990">
    <property type="entry name" value="TPR-like_helical_dom_sf"/>
</dbReference>
<evidence type="ECO:0000256" key="7">
    <source>
        <dbReference type="ARBA" id="ARBA00022676"/>
    </source>
</evidence>
<keyword evidence="15" id="KW-0472">Membrane</keyword>
<evidence type="ECO:0000256" key="9">
    <source>
        <dbReference type="ARBA" id="ARBA00022692"/>
    </source>
</evidence>
<sequence length="1312" mass="148773">MPVSNNLTTFVCRSFFRHCQLLTDNNCHRRFHLDGAFVRVPVADNVPDGTDELVPIRRVHLIQPRSLRADRNPKDNQIRKTVKFDDQITDKDSEPRFFEVLGNCIRNVWSVVVAADFAFYVFHIWRKMRQMGIRPSVYSYNLFLRVVRDCKAGEKGEDGSYNDLLQELLTKPIEDRITRRYGSVLIKGRQPRDMIDVDPMAPPAILPEKNKEEVSTSVVVPPPAIVLKASQEASSGVEYTFDTEKGLIQSTGGTSLPDVLGPQHPEPGAVVALGSLEYRQERLVFLGGTKTILAQMKRDGATPDIKTFSTLLASVPQSSEEEWALLEMMRKYSLKPDTDFLNQLVKKQALRGDNKSAWVSLERLAFLGGTKTILAQMKRDGATPDIKTFSTLLASVPQSSEDEWALIEMMRKYSLKPDTDFLNQLVKKQALRGDNKSAWMTIEMLAHYGLTPDILTFGCVALGCRKSEDVRHLLKDMKEAGFSLNSAIATSLLVHASKTRNYGMANFMIDAIHKNLPEVDLRLVDQLERLRESAMEDKLIPESEWTLPGKRSDCMHFIFGYEENLKQIKVMRPSHHTESEWTLPGKRSDCMHFIFGYEENLKQIKVIAGSVGTSVKFCFFLNLLLLLPLHRFCVCAIEPCGPTQGHRPAGSRQRGHKLTLAMAPAWATRHNDWRVWVGVFCCLAALQYFIFFICSVSYDSWRTPNEQKSPQPTVAWPQPFPASEVARGKDRQPTSRPSCEPGEPCLDRQSQEEVFRRRFGVENPCNLTDQFTFSALSRASTLACRKELVSVACKAKMGTLFPTSLQTECRIESKTVEEGDCFPPKFFPVSDPTKVHSNTSRIFKNGRRAMAQSSVKVCLEYCLQGGFRFAGLQYGSECWCSTPEPPSSSRVSNHLCDMPCPGAPNEFCGGYFTMSVFATGFPLIPIRPPRPPVLARHQRNPKCTSNRCDSLPPSSSLGIVFLMTVNGRQVRQIHRLIKALVHPQHYFFIHVDSLECSLCQIQRMVDSFRFMHEKQQGYSVAVTIRRSKPPTQFLLPGEEGGSGSNERKSAAGYFLGRSMEDGKRPPGAVTPPEEKLNVLLASLPPYFKYYSTTIRPPVPSSFSQRHEYLRQQLTQLEPLFRGHLWVSRHPTPSMWGGASLLDALLSSMLTILQEFSHWKWDFIVNLSETDYLIRPVEELRRFLLANRGYSLLKSSGINPHRFLRKQGLHFVFHQCDDHMWRLEGDRADLVQGIPFDGGSDWMALARNFVEYLLIRGRESALVNGLLEFYHHKLLPAESFFHTALMNSPLCGTRLNANLHLSNWDRKRVRIVN</sequence>
<comment type="catalytic activity">
    <reaction evidence="19">
        <text>UDP-alpha-D-xylose + L-seryl-[protein] = 3-O-(beta-D-xylosyl)-L-seryl-[protein] + UDP + H(+)</text>
        <dbReference type="Rhea" id="RHEA:50192"/>
        <dbReference type="Rhea" id="RHEA-COMP:9863"/>
        <dbReference type="Rhea" id="RHEA-COMP:12567"/>
        <dbReference type="ChEBI" id="CHEBI:15378"/>
        <dbReference type="ChEBI" id="CHEBI:29999"/>
        <dbReference type="ChEBI" id="CHEBI:57632"/>
        <dbReference type="ChEBI" id="CHEBI:58223"/>
        <dbReference type="ChEBI" id="CHEBI:132085"/>
        <dbReference type="EC" id="2.4.2.26"/>
    </reaction>
</comment>
<dbReference type="Gene3D" id="1.25.40.10">
    <property type="entry name" value="Tetratricopeptide repeat domain"/>
    <property type="match status" value="1"/>
</dbReference>
<dbReference type="PROSITE" id="PS51212">
    <property type="entry name" value="WSC"/>
    <property type="match status" value="1"/>
</dbReference>
<evidence type="ECO:0000256" key="19">
    <source>
        <dbReference type="ARBA" id="ARBA00047847"/>
    </source>
</evidence>
<dbReference type="OrthoDB" id="2019572at2759"/>
<keyword evidence="13" id="KW-1133">Transmembrane helix</keyword>
<evidence type="ECO:0000256" key="3">
    <source>
        <dbReference type="ARBA" id="ARBA00004840"/>
    </source>
</evidence>
<evidence type="ECO:0000256" key="10">
    <source>
        <dbReference type="ARBA" id="ARBA00022723"/>
    </source>
</evidence>
<evidence type="ECO:0000256" key="16">
    <source>
        <dbReference type="ARBA" id="ARBA00023157"/>
    </source>
</evidence>
<dbReference type="PANTHER" id="PTHR46025:SF3">
    <property type="entry name" value="XYLOSYLTRANSFERASE OXT"/>
    <property type="match status" value="1"/>
</dbReference>
<comment type="subcellular location">
    <subcellularLocation>
        <location evidence="2">Endoplasmic reticulum membrane</location>
        <topology evidence="2">Single-pass type II membrane protein</topology>
    </subcellularLocation>
    <subcellularLocation>
        <location evidence="1">Golgi apparatus membrane</location>
        <topology evidence="1">Single-pass type II membrane protein</topology>
    </subcellularLocation>
</comment>
<keyword evidence="17" id="KW-0325">Glycoprotein</keyword>
<dbReference type="GO" id="GO:0000139">
    <property type="term" value="C:Golgi membrane"/>
    <property type="evidence" value="ECO:0007669"/>
    <property type="project" value="UniProtKB-SubCell"/>
</dbReference>
<comment type="pathway">
    <text evidence="4">Glycan metabolism; heparan sulfate biosynthesis.</text>
</comment>
<gene>
    <name evidence="20" type="ORF">CTOB1V02_LOCUS8757</name>
</gene>
<dbReference type="Pfam" id="PF01822">
    <property type="entry name" value="WSC"/>
    <property type="match status" value="1"/>
</dbReference>
<evidence type="ECO:0000256" key="18">
    <source>
        <dbReference type="ARBA" id="ARBA00042865"/>
    </source>
</evidence>
<dbReference type="PANTHER" id="PTHR46025">
    <property type="entry name" value="XYLOSYLTRANSFERASE OXT"/>
    <property type="match status" value="1"/>
</dbReference>
<dbReference type="GO" id="GO:0030158">
    <property type="term" value="F:protein xylosyltransferase activity"/>
    <property type="evidence" value="ECO:0007669"/>
    <property type="project" value="UniProtKB-EC"/>
</dbReference>
<dbReference type="UniPathway" id="UPA00756"/>
<dbReference type="GO" id="GO:0050650">
    <property type="term" value="P:chondroitin sulfate proteoglycan biosynthetic process"/>
    <property type="evidence" value="ECO:0007669"/>
    <property type="project" value="TreeGrafter"/>
</dbReference>
<dbReference type="InterPro" id="IPR043538">
    <property type="entry name" value="XYLT"/>
</dbReference>
<accession>A0A7R8WKS3</accession>
<keyword evidence="9" id="KW-0812">Transmembrane</keyword>
<evidence type="ECO:0000256" key="15">
    <source>
        <dbReference type="ARBA" id="ARBA00023136"/>
    </source>
</evidence>
<keyword evidence="8" id="KW-0808">Transferase</keyword>
<keyword evidence="16" id="KW-1015">Disulfide bond</keyword>
<dbReference type="UniPathway" id="UPA00755"/>
<evidence type="ECO:0000256" key="1">
    <source>
        <dbReference type="ARBA" id="ARBA00004323"/>
    </source>
</evidence>
<evidence type="ECO:0000256" key="4">
    <source>
        <dbReference type="ARBA" id="ARBA00005093"/>
    </source>
</evidence>
<evidence type="ECO:0000313" key="20">
    <source>
        <dbReference type="EMBL" id="CAD7230901.1"/>
    </source>
</evidence>
<proteinExistence type="inferred from homology"/>
<evidence type="ECO:0000256" key="11">
    <source>
        <dbReference type="ARBA" id="ARBA00022824"/>
    </source>
</evidence>
<dbReference type="SMART" id="SM00321">
    <property type="entry name" value="WSC"/>
    <property type="match status" value="1"/>
</dbReference>
<dbReference type="GO" id="GO:0015012">
    <property type="term" value="P:heparan sulfate proteoglycan biosynthetic process"/>
    <property type="evidence" value="ECO:0007669"/>
    <property type="project" value="UniProtKB-UniPathway"/>
</dbReference>
<reference evidence="20" key="1">
    <citation type="submission" date="2020-11" db="EMBL/GenBank/DDBJ databases">
        <authorList>
            <person name="Tran Van P."/>
        </authorList>
    </citation>
    <scope>NUCLEOTIDE SEQUENCE</scope>
</reference>
<name>A0A7R8WKS3_9CRUS</name>
<evidence type="ECO:0000256" key="17">
    <source>
        <dbReference type="ARBA" id="ARBA00023180"/>
    </source>
</evidence>